<dbReference type="KEGG" id="vg:9926467"/>
<name>E5EPG7_9CAUD</name>
<keyword evidence="2" id="KW-1185">Reference proteome</keyword>
<organism evidence="1 2">
    <name type="scientific">Acinetobacter phage Acj9</name>
    <dbReference type="NCBI Taxonomy" id="760939"/>
    <lineage>
        <taxon>Viruses</taxon>
        <taxon>Duplodnaviria</taxon>
        <taxon>Heunggongvirae</taxon>
        <taxon>Uroviricota</taxon>
        <taxon>Caudoviricetes</taxon>
        <taxon>Pantevenvirales</taxon>
        <taxon>Straboviridae</taxon>
        <taxon>Twarogvirinae</taxon>
        <taxon>Acajnonavirus</taxon>
        <taxon>Acajnonavirus acj9</taxon>
    </lineage>
</organism>
<gene>
    <name evidence="1" type="ORF">Acj9p033</name>
</gene>
<dbReference type="Proteomes" id="UP000008731">
    <property type="component" value="Segment"/>
</dbReference>
<evidence type="ECO:0000313" key="2">
    <source>
        <dbReference type="Proteomes" id="UP000008731"/>
    </source>
</evidence>
<evidence type="ECO:0000313" key="1">
    <source>
        <dbReference type="EMBL" id="ADG59933.1"/>
    </source>
</evidence>
<proteinExistence type="predicted"/>
<dbReference type="OrthoDB" id="27876at10239"/>
<reference evidence="1 2" key="1">
    <citation type="journal article" date="2010" name="Virol. J.">
        <title>Genomes of the T4-related bacteriophages as windows on microbial genome evolution.</title>
        <authorList>
            <person name="Petrov V.M."/>
            <person name="Ratnayaka S."/>
            <person name="Nolan J.M."/>
            <person name="Miller E.S."/>
            <person name="Karam J.D."/>
        </authorList>
    </citation>
    <scope>NUCLEOTIDE SEQUENCE [LARGE SCALE GENOMIC DNA]</scope>
</reference>
<sequence length="72" mass="8130">MTYTNLFTPAKFVKMSLVGVDGNAFAIMGTFSRLARRQGWTQKEIDAVIEQCKKGNYDDLICTIMAHIEDPE</sequence>
<protein>
    <submittedName>
        <fullName evidence="1">Uncharacterized protein</fullName>
    </submittedName>
</protein>
<dbReference type="RefSeq" id="YP_004010170.1">
    <property type="nucleotide sequence ID" value="NC_014663.1"/>
</dbReference>
<accession>E5EPG7</accession>
<dbReference type="GeneID" id="9926467"/>
<dbReference type="EMBL" id="HM004124">
    <property type="protein sequence ID" value="ADG59933.1"/>
    <property type="molecule type" value="Genomic_DNA"/>
</dbReference>